<accession>A0A507CL29</accession>
<feature type="transmembrane region" description="Helical" evidence="1">
    <location>
        <begin position="46"/>
        <end position="64"/>
    </location>
</feature>
<reference evidence="2 3" key="1">
    <citation type="journal article" date="2019" name="Sci. Rep.">
        <title>Comparative genomics of chytrid fungi reveal insights into the obligate biotrophic and pathogenic lifestyle of Synchytrium endobioticum.</title>
        <authorList>
            <person name="van de Vossenberg B.T.L.H."/>
            <person name="Warris S."/>
            <person name="Nguyen H.D.T."/>
            <person name="van Gent-Pelzer M.P.E."/>
            <person name="Joly D.L."/>
            <person name="van de Geest H.C."/>
            <person name="Bonants P.J.M."/>
            <person name="Smith D.S."/>
            <person name="Levesque C.A."/>
            <person name="van der Lee T.A.J."/>
        </authorList>
    </citation>
    <scope>NUCLEOTIDE SEQUENCE [LARGE SCALE GENOMIC DNA]</scope>
    <source>
        <strain evidence="2 3">LEV6574</strain>
    </source>
</reference>
<protein>
    <submittedName>
        <fullName evidence="2">Uncharacterized protein</fullName>
    </submittedName>
</protein>
<keyword evidence="1" id="KW-0472">Membrane</keyword>
<evidence type="ECO:0000313" key="3">
    <source>
        <dbReference type="Proteomes" id="UP000320475"/>
    </source>
</evidence>
<keyword evidence="1" id="KW-1133">Transmembrane helix</keyword>
<sequence length="250" mass="26783">MFVATVAPQQMRAGVQHNISTSLKGRGEAPMSLIEKIIRAPLQPKFVIGALLFASIGYSAYYYLCPSRGRSKPSKQESPLPDTIPLLRGVSAVSAPGHQEVSTVQKECMPGCDPSAQTSSTTVVASTASVTSTTVEAATHINQESALIPNSSAIANKNAHSPVMNFEAWMQQGPSVIALDERNFYPEQPLEGSPSPRIFDWGFPLERDAKTGVKSCKADPKSVNEGITYGPSSPVAFLYKGLEEVSQDVQ</sequence>
<comment type="caution">
    <text evidence="2">The sequence shown here is derived from an EMBL/GenBank/DDBJ whole genome shotgun (WGS) entry which is preliminary data.</text>
</comment>
<evidence type="ECO:0000313" key="2">
    <source>
        <dbReference type="EMBL" id="TPX39044.1"/>
    </source>
</evidence>
<name>A0A507CL29_9FUNG</name>
<evidence type="ECO:0000256" key="1">
    <source>
        <dbReference type="SAM" id="Phobius"/>
    </source>
</evidence>
<dbReference type="Proteomes" id="UP000320475">
    <property type="component" value="Unassembled WGS sequence"/>
</dbReference>
<dbReference type="EMBL" id="QEAM01000528">
    <property type="protein sequence ID" value="TPX39044.1"/>
    <property type="molecule type" value="Genomic_DNA"/>
</dbReference>
<organism evidence="2 3">
    <name type="scientific">Synchytrium endobioticum</name>
    <dbReference type="NCBI Taxonomy" id="286115"/>
    <lineage>
        <taxon>Eukaryota</taxon>
        <taxon>Fungi</taxon>
        <taxon>Fungi incertae sedis</taxon>
        <taxon>Chytridiomycota</taxon>
        <taxon>Chytridiomycota incertae sedis</taxon>
        <taxon>Chytridiomycetes</taxon>
        <taxon>Synchytriales</taxon>
        <taxon>Synchytriaceae</taxon>
        <taxon>Synchytrium</taxon>
    </lineage>
</organism>
<proteinExistence type="predicted"/>
<dbReference type="AlphaFoldDB" id="A0A507CL29"/>
<gene>
    <name evidence="2" type="ORF">SeLEV6574_g07447</name>
</gene>
<keyword evidence="1" id="KW-0812">Transmembrane</keyword>